<dbReference type="Gene3D" id="3.30.70.1050">
    <property type="entry name" value="Trigger factor ribosome-binding domain"/>
    <property type="match status" value="1"/>
</dbReference>
<proteinExistence type="predicted"/>
<dbReference type="Pfam" id="PF05697">
    <property type="entry name" value="Trigger_N"/>
    <property type="match status" value="1"/>
</dbReference>
<dbReference type="PANTHER" id="PTHR30560:SF3">
    <property type="entry name" value="TRIGGER FACTOR-LIKE PROTEIN TIG, CHLOROPLASTIC"/>
    <property type="match status" value="1"/>
</dbReference>
<dbReference type="PANTHER" id="PTHR30560">
    <property type="entry name" value="TRIGGER FACTOR CHAPERONE AND PEPTIDYL-PROLYL CIS/TRANS ISOMERASE"/>
    <property type="match status" value="1"/>
</dbReference>
<dbReference type="SUPFAM" id="SSF102735">
    <property type="entry name" value="Trigger factor ribosome-binding domain"/>
    <property type="match status" value="1"/>
</dbReference>
<evidence type="ECO:0000259" key="1">
    <source>
        <dbReference type="Pfam" id="PF05697"/>
    </source>
</evidence>
<dbReference type="InterPro" id="IPR036611">
    <property type="entry name" value="Trigger_fac_ribosome-bd_sf"/>
</dbReference>
<evidence type="ECO:0000313" key="3">
    <source>
        <dbReference type="Proteomes" id="UP001501508"/>
    </source>
</evidence>
<comment type="caution">
    <text evidence="2">The sequence shown here is derived from an EMBL/GenBank/DDBJ whole genome shotgun (WGS) entry which is preliminary data.</text>
</comment>
<dbReference type="Proteomes" id="UP001501508">
    <property type="component" value="Unassembled WGS sequence"/>
</dbReference>
<gene>
    <name evidence="2" type="primary">tig</name>
    <name evidence="2" type="ORF">GCM10023091_13910</name>
</gene>
<dbReference type="Gene3D" id="1.10.3120.10">
    <property type="entry name" value="Trigger factor, C-terminal domain"/>
    <property type="match status" value="1"/>
</dbReference>
<dbReference type="InterPro" id="IPR008881">
    <property type="entry name" value="Trigger_fac_ribosome-bd_bac"/>
</dbReference>
<dbReference type="InterPro" id="IPR037041">
    <property type="entry name" value="Trigger_fac_C_sf"/>
</dbReference>
<dbReference type="SUPFAM" id="SSF109998">
    <property type="entry name" value="Triger factor/SurA peptide-binding domain-like"/>
    <property type="match status" value="1"/>
</dbReference>
<feature type="domain" description="Trigger factor ribosome-binding bacterial" evidence="1">
    <location>
        <begin position="1"/>
        <end position="149"/>
    </location>
</feature>
<organism evidence="2 3">
    <name type="scientific">Ravibacter arvi</name>
    <dbReference type="NCBI Taxonomy" id="2051041"/>
    <lineage>
        <taxon>Bacteria</taxon>
        <taxon>Pseudomonadati</taxon>
        <taxon>Bacteroidota</taxon>
        <taxon>Cytophagia</taxon>
        <taxon>Cytophagales</taxon>
        <taxon>Spirosomataceae</taxon>
        <taxon>Ravibacter</taxon>
    </lineage>
</organism>
<name>A0ABP8LU28_9BACT</name>
<evidence type="ECO:0000313" key="2">
    <source>
        <dbReference type="EMBL" id="GAA4436217.1"/>
    </source>
</evidence>
<dbReference type="InterPro" id="IPR005215">
    <property type="entry name" value="Trig_fac"/>
</dbReference>
<sequence length="445" mass="50485">MEVLLEKSSPTTAALKVKLVKEDYQPKVEKSIKDYTKRASIKGFRPGKVPAHVITRMYGKGILVDEVNHLLSHAVSDYIKDNKLPVVGDPLPDREKADAIDWDNQTEFEFAFDLGLAGDFVVDLEKIDGVTEYHIQAGDSDLDKTIEDLRMRFAENTHPETSEDGDIIYGELVQGEFSTKTAIPVKRVKEDSRASFIGVKVGDEITFDIQNTFEDEAAIAHVTGKKKEEVGELAGEYSFKVEDISRNTPATVNDEFFHKVLGYGEEITSEAHFREKVGAIVQENYNRETAAILRRDIEEKLLETTPIELPEEFLKRWLFQANEGKFSAEEIDNEFDAFAKSLKLSLIRNRVAESHEVKVEGADLLEESRNIIKAQFGIYGEEESMKETIDKIAQQYLVDKERDNYRKVFQQVFDNKVYEVVRGNVKPEAKTVGVSEFEGIIRAEV</sequence>
<protein>
    <submittedName>
        <fullName evidence="2">Trigger factor</fullName>
    </submittedName>
</protein>
<dbReference type="EMBL" id="BAABEY010000014">
    <property type="protein sequence ID" value="GAA4436217.1"/>
    <property type="molecule type" value="Genomic_DNA"/>
</dbReference>
<dbReference type="RefSeq" id="WP_345027580.1">
    <property type="nucleotide sequence ID" value="NZ_BAABEY010000014.1"/>
</dbReference>
<accession>A0ABP8LU28</accession>
<reference evidence="3" key="1">
    <citation type="journal article" date="2019" name="Int. J. Syst. Evol. Microbiol.">
        <title>The Global Catalogue of Microorganisms (GCM) 10K type strain sequencing project: providing services to taxonomists for standard genome sequencing and annotation.</title>
        <authorList>
            <consortium name="The Broad Institute Genomics Platform"/>
            <consortium name="The Broad Institute Genome Sequencing Center for Infectious Disease"/>
            <person name="Wu L."/>
            <person name="Ma J."/>
        </authorList>
    </citation>
    <scope>NUCLEOTIDE SEQUENCE [LARGE SCALE GENOMIC DNA]</scope>
    <source>
        <strain evidence="3">JCM 31920</strain>
    </source>
</reference>
<keyword evidence="3" id="KW-1185">Reference proteome</keyword>
<dbReference type="InterPro" id="IPR027304">
    <property type="entry name" value="Trigger_fact/SurA_dom_sf"/>
</dbReference>